<dbReference type="PANTHER" id="PTHR20856">
    <property type="entry name" value="DNA-DIRECTED RNA POLYMERASE I SUBUNIT 2"/>
    <property type="match status" value="1"/>
</dbReference>
<dbReference type="Gene3D" id="2.40.50.100">
    <property type="match status" value="1"/>
</dbReference>
<dbReference type="InterPro" id="IPR019462">
    <property type="entry name" value="DNA-dir_RNA_pol_bsu_external_1"/>
</dbReference>
<dbReference type="PROSITE" id="PS01166">
    <property type="entry name" value="RNA_POL_BETA"/>
    <property type="match status" value="1"/>
</dbReference>
<dbReference type="GO" id="GO:0003899">
    <property type="term" value="F:DNA-directed RNA polymerase activity"/>
    <property type="evidence" value="ECO:0007669"/>
    <property type="project" value="UniProtKB-UniRule"/>
</dbReference>
<evidence type="ECO:0000256" key="3">
    <source>
        <dbReference type="ARBA" id="ARBA00022695"/>
    </source>
</evidence>
<dbReference type="Pfam" id="PF04560">
    <property type="entry name" value="RNA_pol_Rpb2_7"/>
    <property type="match status" value="1"/>
</dbReference>
<evidence type="ECO:0000259" key="9">
    <source>
        <dbReference type="Pfam" id="PF00562"/>
    </source>
</evidence>
<dbReference type="CDD" id="cd00653">
    <property type="entry name" value="RNA_pol_B_RPB2"/>
    <property type="match status" value="1"/>
</dbReference>
<dbReference type="InterPro" id="IPR007642">
    <property type="entry name" value="RNA_pol_Rpb2_2"/>
</dbReference>
<dbReference type="GO" id="GO:0032549">
    <property type="term" value="F:ribonucleoside binding"/>
    <property type="evidence" value="ECO:0007669"/>
    <property type="project" value="InterPro"/>
</dbReference>
<dbReference type="OrthoDB" id="9803954at2"/>
<feature type="domain" description="RNA polymerase Rpb2" evidence="10">
    <location>
        <begin position="1292"/>
        <end position="1365"/>
    </location>
</feature>
<dbReference type="RefSeq" id="WP_086969256.1">
    <property type="nucleotide sequence ID" value="NZ_FCOJ02000023.1"/>
</dbReference>
<evidence type="ECO:0000313" key="16">
    <source>
        <dbReference type="Proteomes" id="UP000054596"/>
    </source>
</evidence>
<dbReference type="Pfam" id="PF04563">
    <property type="entry name" value="RNA_pol_Rpb2_1"/>
    <property type="match status" value="1"/>
</dbReference>
<keyword evidence="3 6" id="KW-0548">Nucleotidyltransferase</keyword>
<dbReference type="Gene3D" id="3.90.1800.10">
    <property type="entry name" value="RNA polymerase alpha subunit dimerisation domain"/>
    <property type="match status" value="1"/>
</dbReference>
<name>A0A158B3R8_9BURK</name>
<dbReference type="InterPro" id="IPR010243">
    <property type="entry name" value="RNA_pol_bsu_bac"/>
</dbReference>
<dbReference type="Pfam" id="PF04561">
    <property type="entry name" value="RNA_pol_Rpb2_2"/>
    <property type="match status" value="2"/>
</dbReference>
<dbReference type="InterPro" id="IPR007645">
    <property type="entry name" value="RNA_pol_Rpb2_3"/>
</dbReference>
<dbReference type="InterPro" id="IPR037034">
    <property type="entry name" value="RNA_pol_Rpb2_2_sf"/>
</dbReference>
<dbReference type="Pfam" id="PF04565">
    <property type="entry name" value="RNA_pol_Rpb2_3"/>
    <property type="match status" value="1"/>
</dbReference>
<dbReference type="NCBIfam" id="TIGR02013">
    <property type="entry name" value="rpoB"/>
    <property type="match status" value="1"/>
</dbReference>
<evidence type="ECO:0000313" key="15">
    <source>
        <dbReference type="EMBL" id="SAK64639.1"/>
    </source>
</evidence>
<dbReference type="GO" id="GO:0006351">
    <property type="term" value="P:DNA-templated transcription"/>
    <property type="evidence" value="ECO:0007669"/>
    <property type="project" value="UniProtKB-UniRule"/>
</dbReference>
<dbReference type="Pfam" id="PF00562">
    <property type="entry name" value="RNA_pol_Rpb2_6"/>
    <property type="match status" value="1"/>
</dbReference>
<keyword evidence="2 6" id="KW-0808">Transferase</keyword>
<feature type="domain" description="RNA polymerase Rpb2" evidence="13">
    <location>
        <begin position="519"/>
        <end position="586"/>
    </location>
</feature>
<evidence type="ECO:0000256" key="8">
    <source>
        <dbReference type="RuleBase" id="RU363031"/>
    </source>
</evidence>
<dbReference type="SUPFAM" id="SSF64484">
    <property type="entry name" value="beta and beta-prime subunits of DNA dependent RNA-polymerase"/>
    <property type="match status" value="1"/>
</dbReference>
<gene>
    <name evidence="6" type="primary">rpoB</name>
    <name evidence="15" type="ORF">AWB82_03456</name>
</gene>
<feature type="domain" description="DNA-directed RNA polymerase beta subunit external 1" evidence="14">
    <location>
        <begin position="597"/>
        <end position="662"/>
    </location>
</feature>
<dbReference type="Gene3D" id="3.90.1110.10">
    <property type="entry name" value="RNA polymerase Rpb2, domain 2"/>
    <property type="match status" value="1"/>
</dbReference>
<comment type="caution">
    <text evidence="15">The sequence shown here is derived from an EMBL/GenBank/DDBJ whole genome shotgun (WGS) entry which is preliminary data.</text>
</comment>
<evidence type="ECO:0000256" key="7">
    <source>
        <dbReference type="RuleBase" id="RU000434"/>
    </source>
</evidence>
<feature type="domain" description="RNA polymerase Rpb2" evidence="11">
    <location>
        <begin position="156"/>
        <end position="228"/>
    </location>
</feature>
<accession>A0A158B3R8</accession>
<dbReference type="NCBIfam" id="NF001616">
    <property type="entry name" value="PRK00405.1"/>
    <property type="match status" value="1"/>
</dbReference>
<dbReference type="Gene3D" id="2.40.270.10">
    <property type="entry name" value="DNA-directed RNA polymerase, subunit 2, domain 6"/>
    <property type="match status" value="1"/>
</dbReference>
<dbReference type="InterPro" id="IPR007120">
    <property type="entry name" value="DNA-dir_RNAP_su2_dom"/>
</dbReference>
<evidence type="ECO:0000259" key="11">
    <source>
        <dbReference type="Pfam" id="PF04561"/>
    </source>
</evidence>
<dbReference type="Proteomes" id="UP000054596">
    <property type="component" value="Unassembled WGS sequence"/>
</dbReference>
<evidence type="ECO:0000256" key="4">
    <source>
        <dbReference type="ARBA" id="ARBA00023163"/>
    </source>
</evidence>
<dbReference type="GO" id="GO:0003677">
    <property type="term" value="F:DNA binding"/>
    <property type="evidence" value="ECO:0007669"/>
    <property type="project" value="UniProtKB-UniRule"/>
</dbReference>
<dbReference type="InterPro" id="IPR007121">
    <property type="entry name" value="RNA_pol_bsu_CS"/>
</dbReference>
<comment type="catalytic activity">
    <reaction evidence="5 6 8">
        <text>RNA(n) + a ribonucleoside 5'-triphosphate = RNA(n+1) + diphosphate</text>
        <dbReference type="Rhea" id="RHEA:21248"/>
        <dbReference type="Rhea" id="RHEA-COMP:14527"/>
        <dbReference type="Rhea" id="RHEA-COMP:17342"/>
        <dbReference type="ChEBI" id="CHEBI:33019"/>
        <dbReference type="ChEBI" id="CHEBI:61557"/>
        <dbReference type="ChEBI" id="CHEBI:140395"/>
        <dbReference type="EC" id="2.7.7.6"/>
    </reaction>
</comment>
<sequence length="1368" mass="152889">MQYSFTEKKRIRKSFAKRPIVHQVPFLLATQLESFQTFLQADTSSSQRKSEGLQAAFSSVFPIVSHNGFARLEFVSYMLSSPAFNIKECQQRGLTYCSALRAKVRLVLLDKESPSKPVVKEVKEQEVYMGEIPLMTPTGSFVINGTERVIVSQLHRSPGVFFEHDKGKTHSSGKLLFSARIIPYRGSWLDFEFDPKDVLYFRVDRRRKMPVTILLKAIGMSPEQILANFFVFDNFGLMSEGAQMEFVPERLRGEVARFDIQDRDGNVIVTKDKRINAKHIRDLENAKTKFISVPEEYLLGRVLAKNVIDPETGEVIANANEEITETVLEKLREAKVKDIQTLYTNDLDQGPYISSTLRIDETADKMAARIAIYRMMRPGEPPTEEAVEALFNRLFYSEDAYDLSKVGRMKFNRRVGRDEIVGPMTLQDDDILATIKILVELRNGKGEVDDIDHLGNRRVRCVGELAENQFRAGLVRVERAVKERLGQAESENLMPHDLINSKPISSAIREFFGSSQLSQFMDQTNPLSEITHKRRVSALGPGGLTRERAGFEVRDVHPTHYGRVCPIETPEGPNIGLINSLALYAHLNEYGFLETPYRKVTDSKVTDQIDYLSAIEEGRYVIAQANAAVAEDGTLTDELVSSREAGETLMVTPDRIQYMDVAPSQIVSVAASLIPFLEHDDANRALMGSNMQRQAVPCLRPEKPVVGTGIERTVAVDSGTTVQALRGGVVDYVDAGRIVIRVNDDEAVAGDVGVDIYNLIKYTRSNQNTNINQRPIAKVGDKVSRGDVLADGASTDLGELALGQNMLVAFMPWNGYNFEDSILISEKVVADDRYTSIHIEELNVVARDTKLGPEEITRDISNLAEVQLGRLDESGIVYIGAEVEAGDVLVGKVTPKGETQLTPEEKLLRAIFGEKASDVKDTSLRVPSGMSGTVIDVQVFTREGITRDKRAQQIIDDELKRYRLDLNDQLRIVEGDAFSRLARMLNGKIANGGPKKLAKGTAIDLAYLEDLDHYHWFDIRLADEEAAAQLEAIKDSIEQKRHQFDLAFEEKRKKLTQGDELPPGVLKMVKVYLAVKRRLQPGDKMAGRHGNKGVVSKIVPIEDMPYMADGRPADVVLNPLGVPSRMNVGQILEVHLGWAAKGLGWRIGEMMQRQAKIEEMRQFLTQIYNESGRKEELESFSDDEIVELAKNLREGVPFATPVFDGATEGEMTRALDLAFPDQIAANLGMTPSKNQVTLHDGRTGEPFERTVTVGYMHYLKLHHLVDDKMHARSTGPYSLVTQQPLGGKAQFGGQRFGEMEVWALEAYGASYVLQEMLTVKSDDVNGRTKVYENLVKGDHVIDAGMPESFNVLVKEIRSLGIDIDLDRN</sequence>
<dbReference type="InterPro" id="IPR015712">
    <property type="entry name" value="DNA-dir_RNA_pol_su2"/>
</dbReference>
<evidence type="ECO:0000259" key="13">
    <source>
        <dbReference type="Pfam" id="PF04565"/>
    </source>
</evidence>
<evidence type="ECO:0000256" key="1">
    <source>
        <dbReference type="ARBA" id="ARBA00022478"/>
    </source>
</evidence>
<dbReference type="EC" id="2.7.7.6" evidence="6 8"/>
<evidence type="ECO:0000256" key="5">
    <source>
        <dbReference type="ARBA" id="ARBA00048552"/>
    </source>
</evidence>
<comment type="function">
    <text evidence="6 8">DNA-dependent RNA polymerase catalyzes the transcription of DNA into RNA using the four ribonucleoside triphosphates as substrates.</text>
</comment>
<dbReference type="InterPro" id="IPR007644">
    <property type="entry name" value="RNA_pol_bsu_protrusion"/>
</dbReference>
<dbReference type="InterPro" id="IPR007641">
    <property type="entry name" value="RNA_pol_Rpb2_7"/>
</dbReference>
<protein>
    <recommendedName>
        <fullName evidence="6 8">DNA-directed RNA polymerase subunit beta</fullName>
        <shortName evidence="6">RNAP subunit beta</shortName>
        <ecNumber evidence="6 8">2.7.7.6</ecNumber>
    </recommendedName>
    <alternativeName>
        <fullName evidence="6">RNA polymerase subunit beta</fullName>
    </alternativeName>
    <alternativeName>
        <fullName evidence="6">Transcriptase subunit beta</fullName>
    </alternativeName>
</protein>
<keyword evidence="4 6" id="KW-0804">Transcription</keyword>
<dbReference type="Pfam" id="PF10385">
    <property type="entry name" value="RNA_pol_Rpb2_45"/>
    <property type="match status" value="1"/>
</dbReference>
<proteinExistence type="inferred from homology"/>
<dbReference type="Gene3D" id="2.30.150.10">
    <property type="entry name" value="DNA-directed RNA polymerase, beta subunit, external 1 domain"/>
    <property type="match status" value="1"/>
</dbReference>
<dbReference type="HAMAP" id="MF_01321">
    <property type="entry name" value="RNApol_bact_RpoB"/>
    <property type="match status" value="1"/>
</dbReference>
<evidence type="ECO:0000259" key="14">
    <source>
        <dbReference type="Pfam" id="PF10385"/>
    </source>
</evidence>
<feature type="domain" description="DNA-directed RNA polymerase subunit 2 hybrid-binding" evidence="9">
    <location>
        <begin position="726"/>
        <end position="1290"/>
    </location>
</feature>
<dbReference type="Gene3D" id="3.90.1100.10">
    <property type="match status" value="2"/>
</dbReference>
<dbReference type="InterPro" id="IPR037033">
    <property type="entry name" value="DNA-dir_RNAP_su2_hyb_sf"/>
</dbReference>
<dbReference type="FunFam" id="2.40.50.100:FF:000006">
    <property type="entry name" value="DNA-directed RNA polymerase subunit beta"/>
    <property type="match status" value="1"/>
</dbReference>
<dbReference type="FunFam" id="2.40.50.150:FF:000001">
    <property type="entry name" value="DNA-directed RNA polymerase subunit beta"/>
    <property type="match status" value="1"/>
</dbReference>
<dbReference type="EMBL" id="FCOJ02000023">
    <property type="protein sequence ID" value="SAK64639.1"/>
    <property type="molecule type" value="Genomic_DNA"/>
</dbReference>
<organism evidence="15 16">
    <name type="scientific">Caballeronia glebae</name>
    <dbReference type="NCBI Taxonomy" id="1777143"/>
    <lineage>
        <taxon>Bacteria</taxon>
        <taxon>Pseudomonadati</taxon>
        <taxon>Pseudomonadota</taxon>
        <taxon>Betaproteobacteria</taxon>
        <taxon>Burkholderiales</taxon>
        <taxon>Burkholderiaceae</taxon>
        <taxon>Caballeronia</taxon>
    </lineage>
</organism>
<evidence type="ECO:0000259" key="12">
    <source>
        <dbReference type="Pfam" id="PF04563"/>
    </source>
</evidence>
<feature type="domain" description="RNA polymerase beta subunit protrusion" evidence="12">
    <location>
        <begin position="27"/>
        <end position="506"/>
    </location>
</feature>
<comment type="similarity">
    <text evidence="6 7">Belongs to the RNA polymerase beta chain family.</text>
</comment>
<reference evidence="15" key="1">
    <citation type="submission" date="2016-01" db="EMBL/GenBank/DDBJ databases">
        <authorList>
            <person name="Peeters C."/>
        </authorList>
    </citation>
    <scope>NUCLEOTIDE SEQUENCE [LARGE SCALE GENOMIC DNA]</scope>
    <source>
        <strain evidence="15">LMG 29325</strain>
    </source>
</reference>
<dbReference type="FunFam" id="3.90.1110.10:FF:000004">
    <property type="entry name" value="DNA-directed RNA polymerase subunit beta"/>
    <property type="match status" value="1"/>
</dbReference>
<evidence type="ECO:0000256" key="6">
    <source>
        <dbReference type="HAMAP-Rule" id="MF_01321"/>
    </source>
</evidence>
<dbReference type="STRING" id="1777143.AWB82_03456"/>
<dbReference type="GO" id="GO:0000428">
    <property type="term" value="C:DNA-directed RNA polymerase complex"/>
    <property type="evidence" value="ECO:0007669"/>
    <property type="project" value="UniProtKB-KW"/>
</dbReference>
<dbReference type="FunFam" id="3.90.1800.10:FF:000001">
    <property type="entry name" value="DNA-directed RNA polymerase subunit beta"/>
    <property type="match status" value="1"/>
</dbReference>
<keyword evidence="16" id="KW-1185">Reference proteome</keyword>
<comment type="subunit">
    <text evidence="6 8">The RNAP catalytic core consists of 2 alpha, 1 beta, 1 beta' and 1 omega subunit. When a sigma factor is associated with the core the holoenzyme is formed, which can initiate transcription.</text>
</comment>
<feature type="domain" description="RNA polymerase Rpb2" evidence="11">
    <location>
        <begin position="361"/>
        <end position="460"/>
    </location>
</feature>
<evidence type="ECO:0000256" key="2">
    <source>
        <dbReference type="ARBA" id="ARBA00022679"/>
    </source>
</evidence>
<keyword evidence="1 6" id="KW-0240">DNA-directed RNA polymerase</keyword>
<dbReference type="Gene3D" id="2.40.50.150">
    <property type="match status" value="1"/>
</dbReference>
<dbReference type="InterPro" id="IPR014724">
    <property type="entry name" value="RNA_pol_RPB2_OB-fold"/>
</dbReference>
<dbReference type="InterPro" id="IPR042107">
    <property type="entry name" value="DNA-dir_RNA_pol_bsu_ext_1_sf"/>
</dbReference>
<evidence type="ECO:0000259" key="10">
    <source>
        <dbReference type="Pfam" id="PF04560"/>
    </source>
</evidence>